<dbReference type="RefSeq" id="WP_155224425.1">
    <property type="nucleotide sequence ID" value="NZ_BLRO02000108.1"/>
</dbReference>
<feature type="domain" description="PglD N-terminal" evidence="3">
    <location>
        <begin position="2"/>
        <end position="80"/>
    </location>
</feature>
<dbReference type="InterPro" id="IPR041561">
    <property type="entry name" value="PglD_N"/>
</dbReference>
<dbReference type="Pfam" id="PF17836">
    <property type="entry name" value="PglD_N"/>
    <property type="match status" value="1"/>
</dbReference>
<evidence type="ECO:0000256" key="2">
    <source>
        <dbReference type="PIRSR" id="PIRSR620019-2"/>
    </source>
</evidence>
<reference evidence="4 5" key="1">
    <citation type="submission" date="2019-11" db="EMBL/GenBank/DDBJ databases">
        <authorList>
            <person name="Kim E."/>
            <person name="Lee J."/>
            <person name="Jeon K."/>
            <person name="Lee Y."/>
        </authorList>
    </citation>
    <scope>NUCLEOTIDE SEQUENCE [LARGE SCALE GENOMIC DNA]</scope>
    <source>
        <strain evidence="4 5">YJ1</strain>
    </source>
</reference>
<dbReference type="Proteomes" id="UP000427886">
    <property type="component" value="Chromosome"/>
</dbReference>
<dbReference type="NCBIfam" id="TIGR03570">
    <property type="entry name" value="NeuD_NnaD"/>
    <property type="match status" value="1"/>
</dbReference>
<dbReference type="InterPro" id="IPR011004">
    <property type="entry name" value="Trimer_LpxA-like_sf"/>
</dbReference>
<evidence type="ECO:0000313" key="4">
    <source>
        <dbReference type="EMBL" id="QGP76238.1"/>
    </source>
</evidence>
<feature type="binding site" evidence="2">
    <location>
        <position position="68"/>
    </location>
    <ligand>
        <name>substrate</name>
    </ligand>
</feature>
<dbReference type="KEGG" id="tey:GLW17_05040"/>
<feature type="site" description="Increases basicity of active site His" evidence="1">
    <location>
        <position position="137"/>
    </location>
</feature>
<evidence type="ECO:0000313" key="5">
    <source>
        <dbReference type="Proteomes" id="UP000427886"/>
    </source>
</evidence>
<evidence type="ECO:0000259" key="3">
    <source>
        <dbReference type="Pfam" id="PF17836"/>
    </source>
</evidence>
<dbReference type="EMBL" id="CP046246">
    <property type="protein sequence ID" value="QGP76238.1"/>
    <property type="molecule type" value="Genomic_DNA"/>
</dbReference>
<dbReference type="InterPro" id="IPR020019">
    <property type="entry name" value="AcTrfase_PglD-like"/>
</dbReference>
<proteinExistence type="predicted"/>
<dbReference type="AlphaFoldDB" id="A0AB37D4U5"/>
<dbReference type="Gene3D" id="2.160.10.10">
    <property type="entry name" value="Hexapeptide repeat proteins"/>
    <property type="match status" value="1"/>
</dbReference>
<dbReference type="Gene3D" id="3.40.50.20">
    <property type="match status" value="1"/>
</dbReference>
<sequence>MQIIIVGAGGFGKEVAFTIDSLQGYNIIGFIDDNPQNIGEKIYGKSVIGTLKLLQDCAKKVNVVIAIGDPAAREIVYEKLKSNEFITFPNIIDSTAILGHNIQLGIGNILMANTTYTSDIEIGDFNMLNIASTVGHDSKVGSFNSIFPAVNVSGNVEIGNKNQFGVGTKVIQNLIIGDNNILGAGSVVIKNIHSCSKFVGVPSKEIESWDING</sequence>
<dbReference type="PANTHER" id="PTHR43300">
    <property type="entry name" value="ACETYLTRANSFERASE"/>
    <property type="match status" value="1"/>
</dbReference>
<dbReference type="PANTHER" id="PTHR43300:SF7">
    <property type="entry name" value="UDP-N-ACETYLBACILLOSAMINE N-ACETYLTRANSFERASE"/>
    <property type="match status" value="1"/>
</dbReference>
<dbReference type="InterPro" id="IPR050179">
    <property type="entry name" value="Trans_hexapeptide_repeat"/>
</dbReference>
<name>A0AB37D4U5_TETHA</name>
<accession>A0AB37D4U5</accession>
<gene>
    <name evidence="4" type="ORF">GLW17_05040</name>
</gene>
<dbReference type="CDD" id="cd03360">
    <property type="entry name" value="LbH_AT_putative"/>
    <property type="match status" value="1"/>
</dbReference>
<dbReference type="SUPFAM" id="SSF51161">
    <property type="entry name" value="Trimeric LpxA-like enzymes"/>
    <property type="match status" value="1"/>
</dbReference>
<organism evidence="4 5">
    <name type="scientific">Tetragenococcus halophilus</name>
    <name type="common">Pediococcus halophilus</name>
    <dbReference type="NCBI Taxonomy" id="51669"/>
    <lineage>
        <taxon>Bacteria</taxon>
        <taxon>Bacillati</taxon>
        <taxon>Bacillota</taxon>
        <taxon>Bacilli</taxon>
        <taxon>Lactobacillales</taxon>
        <taxon>Enterococcaceae</taxon>
        <taxon>Tetragenococcus</taxon>
    </lineage>
</organism>
<protein>
    <submittedName>
        <fullName evidence="4">Sialic acid O-acetyltransferase NeuD family sugar O-acyltransferase</fullName>
    </submittedName>
</protein>
<feature type="active site" description="Proton acceptor" evidence="1">
    <location>
        <position position="136"/>
    </location>
</feature>
<evidence type="ECO:0000256" key="1">
    <source>
        <dbReference type="PIRSR" id="PIRSR620019-1"/>
    </source>
</evidence>